<feature type="compositionally biased region" description="Low complexity" evidence="1">
    <location>
        <begin position="215"/>
        <end position="232"/>
    </location>
</feature>
<dbReference type="Proteomes" id="UP000492821">
    <property type="component" value="Unassembled WGS sequence"/>
</dbReference>
<proteinExistence type="predicted"/>
<sequence>MSDRIRPCRRQRDGRPGVTVEPVYNLEKARRVVQDAFETKKKLDYEMFNLETGFLEDASRISNTAKDIKNNRANNAFDFNPEQHKRRVNVSIKPHDRLFSRCTFSSSVYAPGQPFHKELVHAVNSNVDPGSSLNRPDTPDDYNNMMDYATGGTSRQTRPSEYEQTDDDDDYHDGDSMMDDTGSVGTAQDDMDGSRYDVDMVDDYNEDSNSGVYNTGTSSRRNSNRMRMSSGSISPGLLTSRKRMSNIDLDYTLRSKKSKRRR</sequence>
<organism evidence="2 3">
    <name type="scientific">Panagrellus redivivus</name>
    <name type="common">Microworm</name>
    <dbReference type="NCBI Taxonomy" id="6233"/>
    <lineage>
        <taxon>Eukaryota</taxon>
        <taxon>Metazoa</taxon>
        <taxon>Ecdysozoa</taxon>
        <taxon>Nematoda</taxon>
        <taxon>Chromadorea</taxon>
        <taxon>Rhabditida</taxon>
        <taxon>Tylenchina</taxon>
        <taxon>Panagrolaimomorpha</taxon>
        <taxon>Panagrolaimoidea</taxon>
        <taxon>Panagrolaimidae</taxon>
        <taxon>Panagrellus</taxon>
    </lineage>
</organism>
<evidence type="ECO:0000313" key="2">
    <source>
        <dbReference type="Proteomes" id="UP000492821"/>
    </source>
</evidence>
<evidence type="ECO:0000313" key="3">
    <source>
        <dbReference type="WBParaSite" id="Pan_g14047.t1"/>
    </source>
</evidence>
<protein>
    <submittedName>
        <fullName evidence="3">Esa1-associated factor 6 homolog</fullName>
    </submittedName>
</protein>
<dbReference type="AlphaFoldDB" id="A0A7E4UXL3"/>
<reference evidence="2" key="1">
    <citation type="journal article" date="2013" name="Genetics">
        <title>The draft genome and transcriptome of Panagrellus redivivus are shaped by the harsh demands of a free-living lifestyle.</title>
        <authorList>
            <person name="Srinivasan J."/>
            <person name="Dillman A.R."/>
            <person name="Macchietto M.G."/>
            <person name="Heikkinen L."/>
            <person name="Lakso M."/>
            <person name="Fracchia K.M."/>
            <person name="Antoshechkin I."/>
            <person name="Mortazavi A."/>
            <person name="Wong G."/>
            <person name="Sternberg P.W."/>
        </authorList>
    </citation>
    <scope>NUCLEOTIDE SEQUENCE [LARGE SCALE GENOMIC DNA]</scope>
    <source>
        <strain evidence="2">MT8872</strain>
    </source>
</reference>
<reference evidence="3" key="2">
    <citation type="submission" date="2020-10" db="UniProtKB">
        <authorList>
            <consortium name="WormBaseParasite"/>
        </authorList>
    </citation>
    <scope>IDENTIFICATION</scope>
</reference>
<accession>A0A7E4UXL3</accession>
<evidence type="ECO:0000256" key="1">
    <source>
        <dbReference type="SAM" id="MobiDB-lite"/>
    </source>
</evidence>
<feature type="compositionally biased region" description="Polar residues" evidence="1">
    <location>
        <begin position="125"/>
        <end position="135"/>
    </location>
</feature>
<dbReference type="WBParaSite" id="Pan_g14047.t1">
    <property type="protein sequence ID" value="Pan_g14047.t1"/>
    <property type="gene ID" value="Pan_g14047"/>
</dbReference>
<feature type="compositionally biased region" description="Acidic residues" evidence="1">
    <location>
        <begin position="163"/>
        <end position="178"/>
    </location>
</feature>
<feature type="region of interest" description="Disordered" evidence="1">
    <location>
        <begin position="125"/>
        <end position="241"/>
    </location>
</feature>
<keyword evidence="2" id="KW-1185">Reference proteome</keyword>
<name>A0A7E4UXL3_PANRE</name>